<dbReference type="PANTHER" id="PTHR12558">
    <property type="entry name" value="CELL DIVISION CYCLE 16,23,27"/>
    <property type="match status" value="1"/>
</dbReference>
<dbReference type="Proteomes" id="UP000050514">
    <property type="component" value="Unassembled WGS sequence"/>
</dbReference>
<evidence type="ECO:0000313" key="3">
    <source>
        <dbReference type="EMBL" id="KPL75957.1"/>
    </source>
</evidence>
<gene>
    <name evidence="3" type="ORF">AC812_08330</name>
</gene>
<name>A0A0P6X8V5_9CHLR</name>
<keyword evidence="2" id="KW-0472">Membrane</keyword>
<dbReference type="Pfam" id="PF13432">
    <property type="entry name" value="TPR_16"/>
    <property type="match status" value="1"/>
</dbReference>
<keyword evidence="1" id="KW-0802">TPR repeat</keyword>
<dbReference type="AlphaFoldDB" id="A0A0P6X8V5"/>
<dbReference type="STRING" id="360411.AC812_08330"/>
<proteinExistence type="predicted"/>
<comment type="caution">
    <text evidence="3">The sequence shown here is derived from an EMBL/GenBank/DDBJ whole genome shotgun (WGS) entry which is preliminary data.</text>
</comment>
<evidence type="ECO:0000256" key="1">
    <source>
        <dbReference type="PROSITE-ProRule" id="PRU00339"/>
    </source>
</evidence>
<dbReference type="InterPro" id="IPR011990">
    <property type="entry name" value="TPR-like_helical_dom_sf"/>
</dbReference>
<dbReference type="Gene3D" id="1.25.40.10">
    <property type="entry name" value="Tetratricopeptide repeat domain"/>
    <property type="match status" value="2"/>
</dbReference>
<dbReference type="InterPro" id="IPR019734">
    <property type="entry name" value="TPR_rpt"/>
</dbReference>
<dbReference type="SUPFAM" id="SSF48452">
    <property type="entry name" value="TPR-like"/>
    <property type="match status" value="2"/>
</dbReference>
<protein>
    <submittedName>
        <fullName evidence="3">Uncharacterized protein</fullName>
    </submittedName>
</protein>
<keyword evidence="2" id="KW-0812">Transmembrane</keyword>
<evidence type="ECO:0000313" key="4">
    <source>
        <dbReference type="Proteomes" id="UP000050514"/>
    </source>
</evidence>
<feature type="transmembrane region" description="Helical" evidence="2">
    <location>
        <begin position="21"/>
        <end position="40"/>
    </location>
</feature>
<feature type="repeat" description="TPR" evidence="1">
    <location>
        <begin position="59"/>
        <end position="92"/>
    </location>
</feature>
<dbReference type="PROSITE" id="PS50005">
    <property type="entry name" value="TPR"/>
    <property type="match status" value="2"/>
</dbReference>
<evidence type="ECO:0000256" key="2">
    <source>
        <dbReference type="SAM" id="Phobius"/>
    </source>
</evidence>
<keyword evidence="2" id="KW-1133">Transmembrane helix</keyword>
<dbReference type="EMBL" id="LGHJ01000013">
    <property type="protein sequence ID" value="KPL75957.1"/>
    <property type="molecule type" value="Genomic_DNA"/>
</dbReference>
<organism evidence="3 4">
    <name type="scientific">Bellilinea caldifistulae</name>
    <dbReference type="NCBI Taxonomy" id="360411"/>
    <lineage>
        <taxon>Bacteria</taxon>
        <taxon>Bacillati</taxon>
        <taxon>Chloroflexota</taxon>
        <taxon>Anaerolineae</taxon>
        <taxon>Anaerolineales</taxon>
        <taxon>Anaerolineaceae</taxon>
        <taxon>Bellilinea</taxon>
    </lineage>
</organism>
<accession>A0A0P6X8V5</accession>
<dbReference type="RefSeq" id="WP_061918410.1">
    <property type="nucleotide sequence ID" value="NZ_DF967971.1"/>
</dbReference>
<reference evidence="3 4" key="1">
    <citation type="submission" date="2015-07" db="EMBL/GenBank/DDBJ databases">
        <title>Draft genome of Bellilinea caldifistulae DSM 17877.</title>
        <authorList>
            <person name="Hemp J."/>
            <person name="Ward L.M."/>
            <person name="Pace L.A."/>
            <person name="Fischer W.W."/>
        </authorList>
    </citation>
    <scope>NUCLEOTIDE SEQUENCE [LARGE SCALE GENOMIC DNA]</scope>
    <source>
        <strain evidence="3 4">GOMI-1</strain>
    </source>
</reference>
<dbReference type="PANTHER" id="PTHR12558:SF13">
    <property type="entry name" value="CELL DIVISION CYCLE PROTEIN 27 HOMOLOG"/>
    <property type="match status" value="1"/>
</dbReference>
<sequence>MIDLNNHRPIFRNRNGHSNPYRIVLLLALLMAGLFVLRGYQSGQVEALFLPTPTPTRIPRSYALEGETQFVAGNLPAAIAAYQRAMELEPTNARLIAELARIQTYYSSLSTTDAIRVERLRAARENIDKATELAPEDSFVLAIRAFVYDWNSVYAGEDAQRYLNEAEQSVIRALQFDSNNALAHAYYAEILIDQQKYVQADESMRQALERGADLMDVHRVSGYVQESLGDYRAAIEEYLKAAEITPNFTPLYIRIGANYRTLGLKRAEVVGSDHPEVKEYYEQALSYYAKAVAINKQIGVQDPIPYLAIGRTYSQMGEFFAASLNVRTALGMLPADPDIYGQLGLVYFRARNYESAIPALQCAVRGCDAAISCEVRQCNPDVDPPIEIQGLELSPASLIYYYTYGSVLAGMHRPGLDYCQEAVKVLAEVRARYGSDPTIRAIIDPSEQICASYGIQAP</sequence>
<keyword evidence="4" id="KW-1185">Reference proteome</keyword>
<dbReference type="SMART" id="SM00028">
    <property type="entry name" value="TPR"/>
    <property type="match status" value="4"/>
</dbReference>
<feature type="repeat" description="TPR" evidence="1">
    <location>
        <begin position="215"/>
        <end position="248"/>
    </location>
</feature>
<dbReference type="Pfam" id="PF13181">
    <property type="entry name" value="TPR_8"/>
    <property type="match status" value="1"/>
</dbReference>